<accession>A0ACB6QNH8</accession>
<protein>
    <submittedName>
        <fullName evidence="1">Uncharacterized protein</fullName>
    </submittedName>
</protein>
<proteinExistence type="predicted"/>
<gene>
    <name evidence="1" type="ORF">BDR25DRAFT_357501</name>
</gene>
<comment type="caution">
    <text evidence="1">The sequence shown here is derived from an EMBL/GenBank/DDBJ whole genome shotgun (WGS) entry which is preliminary data.</text>
</comment>
<dbReference type="Proteomes" id="UP000799755">
    <property type="component" value="Unassembled WGS sequence"/>
</dbReference>
<keyword evidence="2" id="KW-1185">Reference proteome</keyword>
<dbReference type="EMBL" id="MU003515">
    <property type="protein sequence ID" value="KAF2468569.1"/>
    <property type="molecule type" value="Genomic_DNA"/>
</dbReference>
<reference evidence="1" key="1">
    <citation type="journal article" date="2020" name="Stud. Mycol.">
        <title>101 Dothideomycetes genomes: a test case for predicting lifestyles and emergence of pathogens.</title>
        <authorList>
            <person name="Haridas S."/>
            <person name="Albert R."/>
            <person name="Binder M."/>
            <person name="Bloem J."/>
            <person name="Labutti K."/>
            <person name="Salamov A."/>
            <person name="Andreopoulos B."/>
            <person name="Baker S."/>
            <person name="Barry K."/>
            <person name="Bills G."/>
            <person name="Bluhm B."/>
            <person name="Cannon C."/>
            <person name="Castanera R."/>
            <person name="Culley D."/>
            <person name="Daum C."/>
            <person name="Ezra D."/>
            <person name="Gonzalez J."/>
            <person name="Henrissat B."/>
            <person name="Kuo A."/>
            <person name="Liang C."/>
            <person name="Lipzen A."/>
            <person name="Lutzoni F."/>
            <person name="Magnuson J."/>
            <person name="Mondo S."/>
            <person name="Nolan M."/>
            <person name="Ohm R."/>
            <person name="Pangilinan J."/>
            <person name="Park H.-J."/>
            <person name="Ramirez L."/>
            <person name="Alfaro M."/>
            <person name="Sun H."/>
            <person name="Tritt A."/>
            <person name="Yoshinaga Y."/>
            <person name="Zwiers L.-H."/>
            <person name="Turgeon B."/>
            <person name="Goodwin S."/>
            <person name="Spatafora J."/>
            <person name="Crous P."/>
            <person name="Grigoriev I."/>
        </authorList>
    </citation>
    <scope>NUCLEOTIDE SEQUENCE</scope>
    <source>
        <strain evidence="1">ATCC 200398</strain>
    </source>
</reference>
<evidence type="ECO:0000313" key="1">
    <source>
        <dbReference type="EMBL" id="KAF2468569.1"/>
    </source>
</evidence>
<evidence type="ECO:0000313" key="2">
    <source>
        <dbReference type="Proteomes" id="UP000799755"/>
    </source>
</evidence>
<name>A0ACB6QNH8_9PLEO</name>
<organism evidence="1 2">
    <name type="scientific">Lindgomyces ingoldianus</name>
    <dbReference type="NCBI Taxonomy" id="673940"/>
    <lineage>
        <taxon>Eukaryota</taxon>
        <taxon>Fungi</taxon>
        <taxon>Dikarya</taxon>
        <taxon>Ascomycota</taxon>
        <taxon>Pezizomycotina</taxon>
        <taxon>Dothideomycetes</taxon>
        <taxon>Pleosporomycetidae</taxon>
        <taxon>Pleosporales</taxon>
        <taxon>Lindgomycetaceae</taxon>
        <taxon>Lindgomyces</taxon>
    </lineage>
</organism>
<sequence>MVLLFTISVNGILERLDFTLTLLVLCQHTLSVFATFYFSTFPFLHSTIPCILPTSIHKSILPRKILSQMHSSLLITFCIVKPDRWVCHLSPCPRDASKRDLSLTRSAKPPPILVQCMVEIMHFLLSNYSRQPTFALHSQRKFFTRLVHLYFVERSLEWWLVSWCMLAASWLHPETKSNNHSKPDETSLRFRKGRPQQRLVDTASKVRTGNWKSTLITPRETGAIAPACEAAQEIPPAADHVKGKTVFGPCNLSQINQSVDDEQGESAPTRKSL</sequence>